<reference evidence="10 11" key="1">
    <citation type="submission" date="2018-03" db="EMBL/GenBank/DDBJ databases">
        <title>Defining the species Micromonospora saelicesensis and Micromonospora noduli under the framework of genomics.</title>
        <authorList>
            <person name="Riesco R."/>
            <person name="Trujillo M.E."/>
        </authorList>
    </citation>
    <scope>NUCLEOTIDE SEQUENCE [LARGE SCALE GENOMIC DNA]</scope>
    <source>
        <strain evidence="8 10">LAH08</strain>
        <strain evidence="9 11">MED15</strain>
    </source>
</reference>
<name>A0A328N0V6_9ACTN</name>
<feature type="region of interest" description="Disordered" evidence="6">
    <location>
        <begin position="403"/>
        <end position="447"/>
    </location>
</feature>
<evidence type="ECO:0000313" key="11">
    <source>
        <dbReference type="Proteomes" id="UP000249045"/>
    </source>
</evidence>
<dbReference type="Proteomes" id="UP000249045">
    <property type="component" value="Unassembled WGS sequence"/>
</dbReference>
<feature type="transmembrane region" description="Helical" evidence="7">
    <location>
        <begin position="157"/>
        <end position="178"/>
    </location>
</feature>
<gene>
    <name evidence="8" type="ORF">LAH08_06193</name>
    <name evidence="9" type="ORF">MED15_05301</name>
</gene>
<dbReference type="AlphaFoldDB" id="A0A328N0V6"/>
<evidence type="ECO:0000313" key="10">
    <source>
        <dbReference type="Proteomes" id="UP000248966"/>
    </source>
</evidence>
<evidence type="ECO:0008006" key="12">
    <source>
        <dbReference type="Google" id="ProtNLM"/>
    </source>
</evidence>
<keyword evidence="4 7" id="KW-1133">Transmembrane helix</keyword>
<feature type="transmembrane region" description="Helical" evidence="7">
    <location>
        <begin position="59"/>
        <end position="86"/>
    </location>
</feature>
<proteinExistence type="predicted"/>
<evidence type="ECO:0000256" key="5">
    <source>
        <dbReference type="ARBA" id="ARBA00023136"/>
    </source>
</evidence>
<dbReference type="PANTHER" id="PTHR30250:SF11">
    <property type="entry name" value="O-ANTIGEN TRANSPORTER-RELATED"/>
    <property type="match status" value="1"/>
</dbReference>
<keyword evidence="11" id="KW-1185">Reference proteome</keyword>
<feature type="compositionally biased region" description="Pro residues" evidence="6">
    <location>
        <begin position="437"/>
        <end position="447"/>
    </location>
</feature>
<dbReference type="RefSeq" id="WP_244220603.1">
    <property type="nucleotide sequence ID" value="NZ_PYAA01000051.1"/>
</dbReference>
<sequence>MTLRRPVRREKTAQTELTRGWSTGLGAAGVSVTVAGVLVNGLAYLVPVLAARRLDPADLSALAAALGLVAIVGVPGLGLQLAVAVHRARHGASDTRRLTAVTAAVCAGTLVAATPLLVTALDLPVEMPALLAVTTAAIVLSSRSLGELQGGQRFVRLAVGMAVLAAGRYGGVIAGLLLGAGPTGALAVGALTAALTPAVLARLAREPRRSSTAPRLTVAQVVAGCGATVAMLVVSYADLLLARQLLSPSDSGAYSVGTVLSKGALWAPQVAAVLALPRLARGDRRSRTVALAVTGGCGVVLVLASTLAGGLAFRLAGGPDYDHLGRYAPLFAAVGALYAVAFVLLNDRLAAGARWAAAPLWVGVAGLVAVTAALRPHTVPGLLLAAVGTAIVTTALMAVTARRPAPGPAAETRPSPPRASPSAVGGRSSPPDRANDPRPPGPAAPPG</sequence>
<protein>
    <recommendedName>
        <fullName evidence="12">Polysaccharide biosynthesis protein</fullName>
    </recommendedName>
</protein>
<feature type="transmembrane region" description="Helical" evidence="7">
    <location>
        <begin position="257"/>
        <end position="277"/>
    </location>
</feature>
<evidence type="ECO:0000313" key="8">
    <source>
        <dbReference type="EMBL" id="RAN93488.1"/>
    </source>
</evidence>
<evidence type="ECO:0000256" key="2">
    <source>
        <dbReference type="ARBA" id="ARBA00022475"/>
    </source>
</evidence>
<evidence type="ECO:0000256" key="1">
    <source>
        <dbReference type="ARBA" id="ARBA00004651"/>
    </source>
</evidence>
<evidence type="ECO:0000256" key="3">
    <source>
        <dbReference type="ARBA" id="ARBA00022692"/>
    </source>
</evidence>
<comment type="caution">
    <text evidence="8">The sequence shown here is derived from an EMBL/GenBank/DDBJ whole genome shotgun (WGS) entry which is preliminary data.</text>
</comment>
<feature type="transmembrane region" description="Helical" evidence="7">
    <location>
        <begin position="98"/>
        <end position="121"/>
    </location>
</feature>
<evidence type="ECO:0000256" key="4">
    <source>
        <dbReference type="ARBA" id="ARBA00022989"/>
    </source>
</evidence>
<evidence type="ECO:0000256" key="6">
    <source>
        <dbReference type="SAM" id="MobiDB-lite"/>
    </source>
</evidence>
<feature type="transmembrane region" description="Helical" evidence="7">
    <location>
        <begin position="21"/>
        <end position="47"/>
    </location>
</feature>
<keyword evidence="3 7" id="KW-0812">Transmembrane</keyword>
<feature type="transmembrane region" description="Helical" evidence="7">
    <location>
        <begin position="127"/>
        <end position="145"/>
    </location>
</feature>
<dbReference type="GO" id="GO:0005886">
    <property type="term" value="C:plasma membrane"/>
    <property type="evidence" value="ECO:0007669"/>
    <property type="project" value="UniProtKB-SubCell"/>
</dbReference>
<evidence type="ECO:0000256" key="7">
    <source>
        <dbReference type="SAM" id="Phobius"/>
    </source>
</evidence>
<feature type="transmembrane region" description="Helical" evidence="7">
    <location>
        <begin position="289"/>
        <end position="315"/>
    </location>
</feature>
<organism evidence="8 10">
    <name type="scientific">Micromonospora noduli</name>
    <dbReference type="NCBI Taxonomy" id="709876"/>
    <lineage>
        <taxon>Bacteria</taxon>
        <taxon>Bacillati</taxon>
        <taxon>Actinomycetota</taxon>
        <taxon>Actinomycetes</taxon>
        <taxon>Micromonosporales</taxon>
        <taxon>Micromonosporaceae</taxon>
        <taxon>Micromonospora</taxon>
    </lineage>
</organism>
<evidence type="ECO:0000313" key="9">
    <source>
        <dbReference type="EMBL" id="RAO11412.1"/>
    </source>
</evidence>
<dbReference type="PANTHER" id="PTHR30250">
    <property type="entry name" value="PST FAMILY PREDICTED COLANIC ACID TRANSPORTER"/>
    <property type="match status" value="1"/>
</dbReference>
<feature type="transmembrane region" description="Helical" evidence="7">
    <location>
        <begin position="357"/>
        <end position="374"/>
    </location>
</feature>
<accession>A0A328N0V6</accession>
<dbReference type="Proteomes" id="UP000248966">
    <property type="component" value="Unassembled WGS sequence"/>
</dbReference>
<keyword evidence="2" id="KW-1003">Cell membrane</keyword>
<dbReference type="EMBL" id="PYAA01000051">
    <property type="protein sequence ID" value="RAN93488.1"/>
    <property type="molecule type" value="Genomic_DNA"/>
</dbReference>
<dbReference type="EMBL" id="PYAC01000036">
    <property type="protein sequence ID" value="RAO11412.1"/>
    <property type="molecule type" value="Genomic_DNA"/>
</dbReference>
<comment type="subcellular location">
    <subcellularLocation>
        <location evidence="1">Cell membrane</location>
        <topology evidence="1">Multi-pass membrane protein</topology>
    </subcellularLocation>
</comment>
<feature type="transmembrane region" description="Helical" evidence="7">
    <location>
        <begin position="327"/>
        <end position="345"/>
    </location>
</feature>
<keyword evidence="5 7" id="KW-0472">Membrane</keyword>
<feature type="transmembrane region" description="Helical" evidence="7">
    <location>
        <begin position="184"/>
        <end position="204"/>
    </location>
</feature>
<feature type="transmembrane region" description="Helical" evidence="7">
    <location>
        <begin position="216"/>
        <end position="237"/>
    </location>
</feature>
<feature type="transmembrane region" description="Helical" evidence="7">
    <location>
        <begin position="380"/>
        <end position="399"/>
    </location>
</feature>
<dbReference type="InterPro" id="IPR050833">
    <property type="entry name" value="Poly_Biosynth_Transport"/>
</dbReference>